<dbReference type="InterPro" id="IPR003439">
    <property type="entry name" value="ABC_transporter-like_ATP-bd"/>
</dbReference>
<evidence type="ECO:0000256" key="8">
    <source>
        <dbReference type="ARBA" id="ARBA00023136"/>
    </source>
</evidence>
<evidence type="ECO:0000256" key="7">
    <source>
        <dbReference type="ARBA" id="ARBA00022967"/>
    </source>
</evidence>
<comment type="similarity">
    <text evidence="2">Belongs to the ABC transporter superfamily. Nitrate/nitrite/cyanate uptake transporter (NitT) (TC 3.A.1.16) family.</text>
</comment>
<keyword evidence="4" id="KW-1003">Cell membrane</keyword>
<keyword evidence="6 10" id="KW-0067">ATP-binding</keyword>
<dbReference type="GO" id="GO:0016887">
    <property type="term" value="F:ATP hydrolysis activity"/>
    <property type="evidence" value="ECO:0007669"/>
    <property type="project" value="InterPro"/>
</dbReference>
<dbReference type="STRING" id="1666911.HLUCCA11_17570"/>
<dbReference type="InterPro" id="IPR017871">
    <property type="entry name" value="ABC_transporter-like_CS"/>
</dbReference>
<keyword evidence="3" id="KW-0813">Transport</keyword>
<dbReference type="NCBIfam" id="TIGR01184">
    <property type="entry name" value="ntrCD"/>
    <property type="match status" value="1"/>
</dbReference>
<keyword evidence="8" id="KW-0472">Membrane</keyword>
<feature type="domain" description="ABC transporter" evidence="9">
    <location>
        <begin position="40"/>
        <end position="284"/>
    </location>
</feature>
<dbReference type="Pfam" id="PF00005">
    <property type="entry name" value="ABC_tran"/>
    <property type="match status" value="1"/>
</dbReference>
<evidence type="ECO:0000256" key="1">
    <source>
        <dbReference type="ARBA" id="ARBA00004417"/>
    </source>
</evidence>
<dbReference type="PANTHER" id="PTHR42788">
    <property type="entry name" value="TAURINE IMPORT ATP-BINDING PROTEIN-RELATED"/>
    <property type="match status" value="1"/>
</dbReference>
<keyword evidence="7" id="KW-1278">Translocase</keyword>
<gene>
    <name evidence="10" type="primary">nrtC</name>
    <name evidence="10" type="ORF">HLUCCA11_17570</name>
</gene>
<dbReference type="InterPro" id="IPR005890">
    <property type="entry name" value="NO3_transporter_ATP-bd-like"/>
</dbReference>
<organism evidence="10 11">
    <name type="scientific">Phormidesmis priestleyi Ana</name>
    <dbReference type="NCBI Taxonomy" id="1666911"/>
    <lineage>
        <taxon>Bacteria</taxon>
        <taxon>Bacillati</taxon>
        <taxon>Cyanobacteriota</taxon>
        <taxon>Cyanophyceae</taxon>
        <taxon>Leptolyngbyales</taxon>
        <taxon>Leptolyngbyaceae</taxon>
        <taxon>Phormidesmis</taxon>
    </lineage>
</organism>
<keyword evidence="5" id="KW-0547">Nucleotide-binding</keyword>
<evidence type="ECO:0000259" key="9">
    <source>
        <dbReference type="PROSITE" id="PS50893"/>
    </source>
</evidence>
<dbReference type="PROSITE" id="PS00211">
    <property type="entry name" value="ABC_TRANSPORTER_1"/>
    <property type="match status" value="1"/>
</dbReference>
<dbReference type="AlphaFoldDB" id="A0A0P8BXM0"/>
<evidence type="ECO:0000256" key="4">
    <source>
        <dbReference type="ARBA" id="ARBA00022475"/>
    </source>
</evidence>
<name>A0A0P8BXM0_9CYAN</name>
<dbReference type="GO" id="GO:0005886">
    <property type="term" value="C:plasma membrane"/>
    <property type="evidence" value="ECO:0007669"/>
    <property type="project" value="UniProtKB-SubCell"/>
</dbReference>
<evidence type="ECO:0000313" key="11">
    <source>
        <dbReference type="Proteomes" id="UP000050465"/>
    </source>
</evidence>
<evidence type="ECO:0000256" key="2">
    <source>
        <dbReference type="ARBA" id="ARBA00009440"/>
    </source>
</evidence>
<proteinExistence type="inferred from homology"/>
<reference evidence="10 11" key="1">
    <citation type="submission" date="2015-09" db="EMBL/GenBank/DDBJ databases">
        <title>Identification and resolution of microdiversity through metagenomic sequencing of parallel consortia.</title>
        <authorList>
            <person name="Nelson W.C."/>
            <person name="Romine M.F."/>
            <person name="Lindemann S.R."/>
        </authorList>
    </citation>
    <scope>NUCLEOTIDE SEQUENCE [LARGE SCALE GENOMIC DNA]</scope>
    <source>
        <strain evidence="10">Ana</strain>
    </source>
</reference>
<dbReference type="GO" id="GO:0005524">
    <property type="term" value="F:ATP binding"/>
    <property type="evidence" value="ECO:0007669"/>
    <property type="project" value="UniProtKB-KW"/>
</dbReference>
<dbReference type="InterPro" id="IPR050166">
    <property type="entry name" value="ABC_transporter_ATP-bind"/>
</dbReference>
<evidence type="ECO:0000256" key="5">
    <source>
        <dbReference type="ARBA" id="ARBA00022741"/>
    </source>
</evidence>
<dbReference type="SMART" id="SM00382">
    <property type="entry name" value="AAA"/>
    <property type="match status" value="1"/>
</dbReference>
<dbReference type="SUPFAM" id="SSF52540">
    <property type="entry name" value="P-loop containing nucleoside triphosphate hydrolases"/>
    <property type="match status" value="1"/>
</dbReference>
<dbReference type="PATRIC" id="fig|1666911.3.peg.1313"/>
<dbReference type="EMBL" id="LJZR01000028">
    <property type="protein sequence ID" value="KPQ33683.1"/>
    <property type="molecule type" value="Genomic_DNA"/>
</dbReference>
<sequence>MSLASPKFTRPSLSHSTSDLTHDAVPLQHIDEPTVPSAQLSIKNVTKVFQGKQDLFSKLSRKTSRDFTAIEDITLDIEPNTFVSIIGPSGCGKSTLLNMIAGLSDISSGEIFLNNQPIKGPGPDRGMVFQNYALMPWMSVEENIRFAVETVYPKMPPKQLTRIIKENIQLVGLTGAEKKHPHELSGGMRQRVGIARALAINPQILLMDEPFGALDALTRGFLQSEVERIWEQQRKTVIMITHSIEEALLLSDRIVMMTKGPAAQVNEILEVPFPRPRNRETIDQHPAYHSLKTEMERHLFRETQAVEAARIR</sequence>
<dbReference type="Proteomes" id="UP000050465">
    <property type="component" value="Unassembled WGS sequence"/>
</dbReference>
<dbReference type="InterPro" id="IPR003593">
    <property type="entry name" value="AAA+_ATPase"/>
</dbReference>
<dbReference type="GO" id="GO:0015112">
    <property type="term" value="F:nitrate transmembrane transporter activity"/>
    <property type="evidence" value="ECO:0007669"/>
    <property type="project" value="InterPro"/>
</dbReference>
<dbReference type="InterPro" id="IPR027417">
    <property type="entry name" value="P-loop_NTPase"/>
</dbReference>
<evidence type="ECO:0000256" key="6">
    <source>
        <dbReference type="ARBA" id="ARBA00022840"/>
    </source>
</evidence>
<evidence type="ECO:0000313" key="10">
    <source>
        <dbReference type="EMBL" id="KPQ33683.1"/>
    </source>
</evidence>
<dbReference type="PROSITE" id="PS50893">
    <property type="entry name" value="ABC_TRANSPORTER_2"/>
    <property type="match status" value="1"/>
</dbReference>
<comment type="subcellular location">
    <subcellularLocation>
        <location evidence="1">Cell inner membrane</location>
        <topology evidence="1">Peripheral membrane protein</topology>
    </subcellularLocation>
</comment>
<dbReference type="EC" id="3.6.3.-" evidence="10"/>
<dbReference type="CDD" id="cd03293">
    <property type="entry name" value="ABC_NrtD_SsuB_transporters"/>
    <property type="match status" value="1"/>
</dbReference>
<comment type="caution">
    <text evidence="10">The sequence shown here is derived from an EMBL/GenBank/DDBJ whole genome shotgun (WGS) entry which is preliminary data.</text>
</comment>
<accession>A0A0P8BXM0</accession>
<keyword evidence="10" id="KW-0378">Hydrolase</keyword>
<evidence type="ECO:0000256" key="3">
    <source>
        <dbReference type="ARBA" id="ARBA00022448"/>
    </source>
</evidence>
<protein>
    <submittedName>
        <fullName evidence="10">Nitrate/nitrite transport system ATP-binding protein</fullName>
        <ecNumber evidence="10">3.6.3.-</ecNumber>
    </submittedName>
</protein>
<dbReference type="Gene3D" id="3.40.50.300">
    <property type="entry name" value="P-loop containing nucleotide triphosphate hydrolases"/>
    <property type="match status" value="1"/>
</dbReference>
<dbReference type="PANTHER" id="PTHR42788:SF7">
    <property type="entry name" value="NITRATE ABC TRANSPORTER ATP-BINDING PROTEIN"/>
    <property type="match status" value="1"/>
</dbReference>